<name>A0A319CMI3_9EURO</name>
<dbReference type="FunFam" id="3.60.21.10:FF:000006">
    <property type="entry name" value="Serine/threonine-protein phosphatase"/>
    <property type="match status" value="1"/>
</dbReference>
<organism evidence="10 11">
    <name type="scientific">Aspergillus uvarum CBS 121591</name>
    <dbReference type="NCBI Taxonomy" id="1448315"/>
    <lineage>
        <taxon>Eukaryota</taxon>
        <taxon>Fungi</taxon>
        <taxon>Dikarya</taxon>
        <taxon>Ascomycota</taxon>
        <taxon>Pezizomycotina</taxon>
        <taxon>Eurotiomycetes</taxon>
        <taxon>Eurotiomycetidae</taxon>
        <taxon>Eurotiales</taxon>
        <taxon>Aspergillaceae</taxon>
        <taxon>Aspergillus</taxon>
        <taxon>Aspergillus subgen. Circumdati</taxon>
    </lineage>
</organism>
<evidence type="ECO:0000256" key="6">
    <source>
        <dbReference type="ARBA" id="ARBA00029458"/>
    </source>
</evidence>
<dbReference type="SUPFAM" id="SSF56300">
    <property type="entry name" value="Metallo-dependent phosphatases"/>
    <property type="match status" value="1"/>
</dbReference>
<dbReference type="GO" id="GO:0005737">
    <property type="term" value="C:cytoplasm"/>
    <property type="evidence" value="ECO:0007669"/>
    <property type="project" value="TreeGrafter"/>
</dbReference>
<dbReference type="GeneID" id="37135719"/>
<evidence type="ECO:0000256" key="1">
    <source>
        <dbReference type="ARBA" id="ARBA00001936"/>
    </source>
</evidence>
<dbReference type="STRING" id="1448315.A0A319CMI3"/>
<reference evidence="10 11" key="1">
    <citation type="submission" date="2016-12" db="EMBL/GenBank/DDBJ databases">
        <title>The genomes of Aspergillus section Nigri reveals drivers in fungal speciation.</title>
        <authorList>
            <consortium name="DOE Joint Genome Institute"/>
            <person name="Vesth T.C."/>
            <person name="Nybo J."/>
            <person name="Theobald S."/>
            <person name="Brandl J."/>
            <person name="Frisvad J.C."/>
            <person name="Nielsen K.F."/>
            <person name="Lyhne E.K."/>
            <person name="Kogle M.E."/>
            <person name="Kuo A."/>
            <person name="Riley R."/>
            <person name="Clum A."/>
            <person name="Nolan M."/>
            <person name="Lipzen A."/>
            <person name="Salamov A."/>
            <person name="Henrissat B."/>
            <person name="Wiebenga A."/>
            <person name="De Vries R.P."/>
            <person name="Grigoriev I.V."/>
            <person name="Mortensen U.H."/>
            <person name="Andersen M.R."/>
            <person name="Baker S.E."/>
        </authorList>
    </citation>
    <scope>NUCLEOTIDE SEQUENCE [LARGE SCALE GENOMIC DNA]</scope>
    <source>
        <strain evidence="10 11">CBS 121591</strain>
    </source>
</reference>
<keyword evidence="5" id="KW-0464">Manganese</keyword>
<dbReference type="EMBL" id="KZ821680">
    <property type="protein sequence ID" value="PYH85261.1"/>
    <property type="molecule type" value="Genomic_DNA"/>
</dbReference>
<accession>A0A319CMI3</accession>
<proteinExistence type="inferred from homology"/>
<evidence type="ECO:0000256" key="3">
    <source>
        <dbReference type="ARBA" id="ARBA00022801"/>
    </source>
</evidence>
<dbReference type="PANTHER" id="PTHR11668:SF484">
    <property type="entry name" value="SERINE_THREONINE-PROTEIN PHOSPHATASE PP-Z1-RELATED"/>
    <property type="match status" value="1"/>
</dbReference>
<dbReference type="GO" id="GO:0004722">
    <property type="term" value="F:protein serine/threonine phosphatase activity"/>
    <property type="evidence" value="ECO:0007669"/>
    <property type="project" value="UniProtKB-EC"/>
</dbReference>
<evidence type="ECO:0000313" key="10">
    <source>
        <dbReference type="EMBL" id="PYH85261.1"/>
    </source>
</evidence>
<dbReference type="VEuPathDB" id="FungiDB:BO82DRAFT_327680"/>
<evidence type="ECO:0000256" key="5">
    <source>
        <dbReference type="ARBA" id="ARBA00023211"/>
    </source>
</evidence>
<dbReference type="InterPro" id="IPR029052">
    <property type="entry name" value="Metallo-depent_PP-like"/>
</dbReference>
<feature type="region of interest" description="Disordered" evidence="8">
    <location>
        <begin position="516"/>
        <end position="548"/>
    </location>
</feature>
<evidence type="ECO:0000256" key="2">
    <source>
        <dbReference type="ARBA" id="ARBA00022723"/>
    </source>
</evidence>
<dbReference type="RefSeq" id="XP_025495461.1">
    <property type="nucleotide sequence ID" value="XM_025632978.1"/>
</dbReference>
<dbReference type="InterPro" id="IPR004843">
    <property type="entry name" value="Calcineurin-like_PHP"/>
</dbReference>
<dbReference type="PRINTS" id="PR00114">
    <property type="entry name" value="STPHPHTASE"/>
</dbReference>
<evidence type="ECO:0000256" key="4">
    <source>
        <dbReference type="ARBA" id="ARBA00022912"/>
    </source>
</evidence>
<evidence type="ECO:0000256" key="8">
    <source>
        <dbReference type="SAM" id="MobiDB-lite"/>
    </source>
</evidence>
<evidence type="ECO:0000256" key="7">
    <source>
        <dbReference type="RuleBase" id="RU004273"/>
    </source>
</evidence>
<dbReference type="Pfam" id="PF00149">
    <property type="entry name" value="Metallophos"/>
    <property type="match status" value="1"/>
</dbReference>
<feature type="compositionally biased region" description="Low complexity" evidence="8">
    <location>
        <begin position="523"/>
        <end position="534"/>
    </location>
</feature>
<dbReference type="InterPro" id="IPR050341">
    <property type="entry name" value="PP1_catalytic_subunit"/>
</dbReference>
<protein>
    <recommendedName>
        <fullName evidence="7">Serine/threonine-protein phosphatase</fullName>
        <ecNumber evidence="7">3.1.3.16</ecNumber>
    </recommendedName>
</protein>
<comment type="cofactor">
    <cofactor evidence="1">
        <name>Mn(2+)</name>
        <dbReference type="ChEBI" id="CHEBI:29035"/>
    </cofactor>
</comment>
<feature type="region of interest" description="Disordered" evidence="8">
    <location>
        <begin position="785"/>
        <end position="861"/>
    </location>
</feature>
<keyword evidence="4" id="KW-0904">Protein phosphatase</keyword>
<dbReference type="InterPro" id="IPR031675">
    <property type="entry name" value="STPPase_N"/>
</dbReference>
<feature type="compositionally biased region" description="Polar residues" evidence="8">
    <location>
        <begin position="790"/>
        <end position="805"/>
    </location>
</feature>
<comment type="catalytic activity">
    <reaction evidence="7">
        <text>O-phospho-L-threonyl-[protein] + H2O = L-threonyl-[protein] + phosphate</text>
        <dbReference type="Rhea" id="RHEA:47004"/>
        <dbReference type="Rhea" id="RHEA-COMP:11060"/>
        <dbReference type="Rhea" id="RHEA-COMP:11605"/>
        <dbReference type="ChEBI" id="CHEBI:15377"/>
        <dbReference type="ChEBI" id="CHEBI:30013"/>
        <dbReference type="ChEBI" id="CHEBI:43474"/>
        <dbReference type="ChEBI" id="CHEBI:61977"/>
        <dbReference type="EC" id="3.1.3.16"/>
    </reaction>
</comment>
<keyword evidence="11" id="KW-1185">Reference proteome</keyword>
<dbReference type="EC" id="3.1.3.16" evidence="7"/>
<keyword evidence="2" id="KW-0479">Metal-binding</keyword>
<gene>
    <name evidence="10" type="ORF">BO82DRAFT_327680</name>
</gene>
<comment type="similarity">
    <text evidence="6">Belongs to the PPP phosphatase family. PP-Z subfamily.</text>
</comment>
<feature type="region of interest" description="Disordered" evidence="8">
    <location>
        <begin position="219"/>
        <end position="246"/>
    </location>
</feature>
<sequence>MSPEPEQYHTIAATADRCSNLFQQCLQQSASISSLEMTLVEDQLARFSLWAANIGVFAGGRASLDHRLREAQEVHEVIIGLLETLEDQVEAWSHMLCESIPRSQISEIAFASASETSTRSRRAVVGQIALLHRLSNTIRRASSEAHNAKVSTSFKIRDEEGNDVEPCLEIVFANYIRDRFRDVDEKVLRRLVSAMILRRRRVMYKRSRFGHRALKVPPTTARPKIIPPPTDAPQQTAGGTPAVPSPSPPIAVEVPANSQAGVSATTLAVEKFRKASTPSTVSGARTVALDSHEALPFPAPPLGRVRQRYRRIKRTLEEKNRLYLRSLSDECDTESLPTIETLKRTAEADLKQDLDKNWDLCVEAIGEITCPFCFYAMPAREMQNDAKWKAHVKNDLDSYVCLFDECETPDQLYSHNEQWLKHMQHHALRWRCNSKSHGLLIFHTRDRYIDHMRQAHRGAFNDVQLRVLADRNARAVEPLFESCPLCGSSDTPSQGGTIIEHIVGHLRSLALKSLPPYEDEGSDSSAAENASSRASKPHKRSTIDNDPDRVNTLTFGVEELVELVVLVRELNGDEVHVLNSFESHASHCSQCATPIETREKNQSLCSRGHQYARDVTEILRCRNGKIYSVIDQNCNQSTLVKVPEKYFAVRQLLLATENGLESSSPIEEWGISIHVPPSSSNMPLERLRRFEWGFATVNLETSMNLDDPVRQDLAHKQRLPFPIMSQPEHNTNTDNLADGYVYSTDGIHGDKSAGVLGGNLQQPLTQTETEDPLGVLQTDHEAKIPRGESNHSLQHTTSHQNSKLRQMLENKTSESWKSELSNSISTKDEPFSVISQRLATEAEERHGTSPPPSPVHGDFTERGHKDVTLMQQSGEVDGVSDVPAMHPLPGSMLGAPAQPRESILIENTPKAPIILQFDTNTPTGNATRSLREHSETGVIDNALLDAMIARLLARVGPSKKSLCLDEAEIRLICQASRELFLSQPMLLELNAPVKVVGDIHGQYSDLLRLFQLCGFPPAANYLFLGDYVDRGKQSLESILLLLCYKLRYPTNFFLLRGNHECANVTRVYGFYDECKRRSTIKTWKTFIDVFNCMPVAAIVAGKVFCVHGGLSPSLSDMEDIRGIARPTDVPDYGLLNDILWSDPADQEEDWEPNERGVSYCFGRRVIVDFLQRHDFDLICRAHMVVEDGYEFYQDRLLVTVFSAPNYCGEFDNWGGVMSISDELLCNFEVLKPLAQKITPRGHRRLPLLGD</sequence>
<dbReference type="Proteomes" id="UP000248340">
    <property type="component" value="Unassembled WGS sequence"/>
</dbReference>
<keyword evidence="3 7" id="KW-0378">Hydrolase</keyword>
<dbReference type="AlphaFoldDB" id="A0A319CMI3"/>
<feature type="domain" description="Serine/threonine specific protein phosphatases" evidence="9">
    <location>
        <begin position="1055"/>
        <end position="1060"/>
    </location>
</feature>
<feature type="compositionally biased region" description="Basic and acidic residues" evidence="8">
    <location>
        <begin position="806"/>
        <end position="817"/>
    </location>
</feature>
<dbReference type="GO" id="GO:0046872">
    <property type="term" value="F:metal ion binding"/>
    <property type="evidence" value="ECO:0007669"/>
    <property type="project" value="UniProtKB-KW"/>
</dbReference>
<dbReference type="SMART" id="SM00156">
    <property type="entry name" value="PP2Ac"/>
    <property type="match status" value="1"/>
</dbReference>
<dbReference type="GO" id="GO:0005634">
    <property type="term" value="C:nucleus"/>
    <property type="evidence" value="ECO:0007669"/>
    <property type="project" value="TreeGrafter"/>
</dbReference>
<dbReference type="Pfam" id="PF16891">
    <property type="entry name" value="STPPase_N"/>
    <property type="match status" value="1"/>
</dbReference>
<dbReference type="OrthoDB" id="4360234at2759"/>
<evidence type="ECO:0000313" key="11">
    <source>
        <dbReference type="Proteomes" id="UP000248340"/>
    </source>
</evidence>
<dbReference type="PROSITE" id="PS00125">
    <property type="entry name" value="SER_THR_PHOSPHATASE"/>
    <property type="match status" value="1"/>
</dbReference>
<dbReference type="PANTHER" id="PTHR11668">
    <property type="entry name" value="SERINE/THREONINE PROTEIN PHOSPHATASE"/>
    <property type="match status" value="1"/>
</dbReference>
<evidence type="ECO:0000259" key="9">
    <source>
        <dbReference type="PROSITE" id="PS00125"/>
    </source>
</evidence>
<dbReference type="InterPro" id="IPR006186">
    <property type="entry name" value="Ser/Thr-sp_prot-phosphatase"/>
</dbReference>
<dbReference type="Gene3D" id="3.60.21.10">
    <property type="match status" value="1"/>
</dbReference>